<sequence length="164" mass="18490">MPSCGFKLSKRDLGHNDLGLAGNRTCLQTPAPGAYDPYPFLNPTVHRTTAGRCFPDRAPGFRNVVDRMPAPWRPEPMSLSRLQSEQPLVHYASATFWAWPEQRRRSAAALRHERQMSNFTMRSQNLKHEAGAEWHEEIAHSTMPRPAWSGLARSRSDSGLRGAL</sequence>
<protein>
    <submittedName>
        <fullName evidence="2">Uncharacterized protein</fullName>
    </submittedName>
</protein>
<evidence type="ECO:0000313" key="2">
    <source>
        <dbReference type="EMBL" id="CAJ1403810.1"/>
    </source>
</evidence>
<dbReference type="EMBL" id="CAUJNA010003511">
    <property type="protein sequence ID" value="CAJ1403810.1"/>
    <property type="molecule type" value="Genomic_DNA"/>
</dbReference>
<keyword evidence="3" id="KW-1185">Reference proteome</keyword>
<name>A0AA36JCR2_9DINO</name>
<reference evidence="2" key="1">
    <citation type="submission" date="2023-08" db="EMBL/GenBank/DDBJ databases">
        <authorList>
            <person name="Chen Y."/>
            <person name="Shah S."/>
            <person name="Dougan E. K."/>
            <person name="Thang M."/>
            <person name="Chan C."/>
        </authorList>
    </citation>
    <scope>NUCLEOTIDE SEQUENCE</scope>
</reference>
<organism evidence="2 3">
    <name type="scientific">Effrenium voratum</name>
    <dbReference type="NCBI Taxonomy" id="2562239"/>
    <lineage>
        <taxon>Eukaryota</taxon>
        <taxon>Sar</taxon>
        <taxon>Alveolata</taxon>
        <taxon>Dinophyceae</taxon>
        <taxon>Suessiales</taxon>
        <taxon>Symbiodiniaceae</taxon>
        <taxon>Effrenium</taxon>
    </lineage>
</organism>
<dbReference type="AlphaFoldDB" id="A0AA36JCR2"/>
<evidence type="ECO:0000313" key="3">
    <source>
        <dbReference type="Proteomes" id="UP001178507"/>
    </source>
</evidence>
<feature type="region of interest" description="Disordered" evidence="1">
    <location>
        <begin position="145"/>
        <end position="164"/>
    </location>
</feature>
<gene>
    <name evidence="2" type="ORF">EVOR1521_LOCUS26395</name>
</gene>
<evidence type="ECO:0000256" key="1">
    <source>
        <dbReference type="SAM" id="MobiDB-lite"/>
    </source>
</evidence>
<proteinExistence type="predicted"/>
<accession>A0AA36JCR2</accession>
<comment type="caution">
    <text evidence="2">The sequence shown here is derived from an EMBL/GenBank/DDBJ whole genome shotgun (WGS) entry which is preliminary data.</text>
</comment>
<dbReference type="Proteomes" id="UP001178507">
    <property type="component" value="Unassembled WGS sequence"/>
</dbReference>